<gene>
    <name evidence="1" type="ORF">BD410DRAFT_642720</name>
</gene>
<dbReference type="Proteomes" id="UP000294933">
    <property type="component" value="Unassembled WGS sequence"/>
</dbReference>
<keyword evidence="2" id="KW-1185">Reference proteome</keyword>
<reference evidence="1 2" key="1">
    <citation type="submission" date="2018-06" db="EMBL/GenBank/DDBJ databases">
        <title>A transcriptomic atlas of mushroom development highlights an independent origin of complex multicellularity.</title>
        <authorList>
            <consortium name="DOE Joint Genome Institute"/>
            <person name="Krizsan K."/>
            <person name="Almasi E."/>
            <person name="Merenyi Z."/>
            <person name="Sahu N."/>
            <person name="Viragh M."/>
            <person name="Koszo T."/>
            <person name="Mondo S."/>
            <person name="Kiss B."/>
            <person name="Balint B."/>
            <person name="Kues U."/>
            <person name="Barry K."/>
            <person name="Hegedus J.C."/>
            <person name="Henrissat B."/>
            <person name="Johnson J."/>
            <person name="Lipzen A."/>
            <person name="Ohm R."/>
            <person name="Nagy I."/>
            <person name="Pangilinan J."/>
            <person name="Yan J."/>
            <person name="Xiong Y."/>
            <person name="Grigoriev I.V."/>
            <person name="Hibbett D.S."/>
            <person name="Nagy L.G."/>
        </authorList>
    </citation>
    <scope>NUCLEOTIDE SEQUENCE [LARGE SCALE GENOMIC DNA]</scope>
    <source>
        <strain evidence="1 2">SZMC22713</strain>
    </source>
</reference>
<name>A0A4Y7PMP0_9AGAM</name>
<dbReference type="STRING" id="50990.A0A4Y7PMP0"/>
<evidence type="ECO:0000313" key="2">
    <source>
        <dbReference type="Proteomes" id="UP000294933"/>
    </source>
</evidence>
<protein>
    <submittedName>
        <fullName evidence="1">Uncharacterized protein</fullName>
    </submittedName>
</protein>
<accession>A0A4Y7PMP0</accession>
<dbReference type="VEuPathDB" id="FungiDB:BD410DRAFT_642720"/>
<dbReference type="InterPro" id="IPR021109">
    <property type="entry name" value="Peptidase_aspartic_dom_sf"/>
</dbReference>
<dbReference type="EMBL" id="ML170247">
    <property type="protein sequence ID" value="TDL16261.1"/>
    <property type="molecule type" value="Genomic_DNA"/>
</dbReference>
<proteinExistence type="predicted"/>
<evidence type="ECO:0000313" key="1">
    <source>
        <dbReference type="EMBL" id="TDL16261.1"/>
    </source>
</evidence>
<dbReference type="OrthoDB" id="2686782at2759"/>
<dbReference type="Gene3D" id="2.40.70.10">
    <property type="entry name" value="Acid Proteases"/>
    <property type="match status" value="1"/>
</dbReference>
<sequence>MLTILPCCCTDTAPARRFCPKRRGSSTPALLFSFSPPMHSRRMRGVLDQTTGLLTITQTQFNNLKSLFFEIGNVTYELTANAQIWPRSQNEAIGGDPNKIYLVTADVRPP</sequence>
<dbReference type="AlphaFoldDB" id="A0A4Y7PMP0"/>
<organism evidence="1 2">
    <name type="scientific">Rickenella mellea</name>
    <dbReference type="NCBI Taxonomy" id="50990"/>
    <lineage>
        <taxon>Eukaryota</taxon>
        <taxon>Fungi</taxon>
        <taxon>Dikarya</taxon>
        <taxon>Basidiomycota</taxon>
        <taxon>Agaricomycotina</taxon>
        <taxon>Agaricomycetes</taxon>
        <taxon>Hymenochaetales</taxon>
        <taxon>Rickenellaceae</taxon>
        <taxon>Rickenella</taxon>
    </lineage>
</organism>